<name>A0A2K3DMI2_CHLRE</name>
<dbReference type="ExpressionAtlas" id="A0A2K3DMI2">
    <property type="expression patterns" value="baseline"/>
</dbReference>
<dbReference type="GO" id="GO:0005788">
    <property type="term" value="C:endoplasmic reticulum lumen"/>
    <property type="evidence" value="ECO:0000318"/>
    <property type="project" value="GO_Central"/>
</dbReference>
<dbReference type="GO" id="GO:0030970">
    <property type="term" value="P:retrograde protein transport, ER to cytosol"/>
    <property type="evidence" value="ECO:0000318"/>
    <property type="project" value="GO_Central"/>
</dbReference>
<gene>
    <name evidence="8" type="ORF">CHLRE_06g257900v5</name>
</gene>
<evidence type="ECO:0000256" key="3">
    <source>
        <dbReference type="ARBA" id="ARBA00022824"/>
    </source>
</evidence>
<feature type="signal peptide" evidence="6">
    <location>
        <begin position="1"/>
        <end position="27"/>
    </location>
</feature>
<dbReference type="Gene3D" id="2.70.130.10">
    <property type="entry name" value="Mannose-6-phosphate receptor binding domain"/>
    <property type="match status" value="1"/>
</dbReference>
<feature type="domain" description="MRH" evidence="7">
    <location>
        <begin position="183"/>
        <end position="303"/>
    </location>
</feature>
<accession>A0A2K3DMI2</accession>
<dbReference type="SUPFAM" id="SSF50911">
    <property type="entry name" value="Mannose 6-phosphate receptor domain"/>
    <property type="match status" value="1"/>
</dbReference>
<dbReference type="InterPro" id="IPR045149">
    <property type="entry name" value="OS-9-like"/>
</dbReference>
<feature type="compositionally biased region" description="Low complexity" evidence="5">
    <location>
        <begin position="332"/>
        <end position="342"/>
    </location>
</feature>
<dbReference type="AlphaFoldDB" id="A0A2K3DMI2"/>
<evidence type="ECO:0000259" key="7">
    <source>
        <dbReference type="PROSITE" id="PS51914"/>
    </source>
</evidence>
<evidence type="ECO:0000313" key="8">
    <source>
        <dbReference type="EMBL" id="PNW81731.1"/>
    </source>
</evidence>
<comment type="subcellular location">
    <subcellularLocation>
        <location evidence="1">Endoplasmic reticulum</location>
    </subcellularLocation>
</comment>
<reference evidence="8 9" key="1">
    <citation type="journal article" date="2007" name="Science">
        <title>The Chlamydomonas genome reveals the evolution of key animal and plant functions.</title>
        <authorList>
            <person name="Merchant S.S."/>
            <person name="Prochnik S.E."/>
            <person name="Vallon O."/>
            <person name="Harris E.H."/>
            <person name="Karpowicz S.J."/>
            <person name="Witman G.B."/>
            <person name="Terry A."/>
            <person name="Salamov A."/>
            <person name="Fritz-Laylin L.K."/>
            <person name="Marechal-Drouard L."/>
            <person name="Marshall W.F."/>
            <person name="Qu L.H."/>
            <person name="Nelson D.R."/>
            <person name="Sanderfoot A.A."/>
            <person name="Spalding M.H."/>
            <person name="Kapitonov V.V."/>
            <person name="Ren Q."/>
            <person name="Ferris P."/>
            <person name="Lindquist E."/>
            <person name="Shapiro H."/>
            <person name="Lucas S.M."/>
            <person name="Grimwood J."/>
            <person name="Schmutz J."/>
            <person name="Cardol P."/>
            <person name="Cerutti H."/>
            <person name="Chanfreau G."/>
            <person name="Chen C.L."/>
            <person name="Cognat V."/>
            <person name="Croft M.T."/>
            <person name="Dent R."/>
            <person name="Dutcher S."/>
            <person name="Fernandez E."/>
            <person name="Fukuzawa H."/>
            <person name="Gonzalez-Ballester D."/>
            <person name="Gonzalez-Halphen D."/>
            <person name="Hallmann A."/>
            <person name="Hanikenne M."/>
            <person name="Hippler M."/>
            <person name="Inwood W."/>
            <person name="Jabbari K."/>
            <person name="Kalanon M."/>
            <person name="Kuras R."/>
            <person name="Lefebvre P.A."/>
            <person name="Lemaire S.D."/>
            <person name="Lobanov A.V."/>
            <person name="Lohr M."/>
            <person name="Manuell A."/>
            <person name="Meier I."/>
            <person name="Mets L."/>
            <person name="Mittag M."/>
            <person name="Mittelmeier T."/>
            <person name="Moroney J.V."/>
            <person name="Moseley J."/>
            <person name="Napoli C."/>
            <person name="Nedelcu A.M."/>
            <person name="Niyogi K."/>
            <person name="Novoselov S.V."/>
            <person name="Paulsen I.T."/>
            <person name="Pazour G."/>
            <person name="Purton S."/>
            <person name="Ral J.P."/>
            <person name="Riano-Pachon D.M."/>
            <person name="Riekhof W."/>
            <person name="Rymarquis L."/>
            <person name="Schroda M."/>
            <person name="Stern D."/>
            <person name="Umen J."/>
            <person name="Willows R."/>
            <person name="Wilson N."/>
            <person name="Zimmer S.L."/>
            <person name="Allmer J."/>
            <person name="Balk J."/>
            <person name="Bisova K."/>
            <person name="Chen C.J."/>
            <person name="Elias M."/>
            <person name="Gendler K."/>
            <person name="Hauser C."/>
            <person name="Lamb M.R."/>
            <person name="Ledford H."/>
            <person name="Long J.C."/>
            <person name="Minagawa J."/>
            <person name="Page M.D."/>
            <person name="Pan J."/>
            <person name="Pootakham W."/>
            <person name="Roje S."/>
            <person name="Rose A."/>
            <person name="Stahlberg E."/>
            <person name="Terauchi A.M."/>
            <person name="Yang P."/>
            <person name="Ball S."/>
            <person name="Bowler C."/>
            <person name="Dieckmann C.L."/>
            <person name="Gladyshev V.N."/>
            <person name="Green P."/>
            <person name="Jorgensen R."/>
            <person name="Mayfield S."/>
            <person name="Mueller-Roeber B."/>
            <person name="Rajamani S."/>
            <person name="Sayre R.T."/>
            <person name="Brokstein P."/>
            <person name="Dubchak I."/>
            <person name="Goodstein D."/>
            <person name="Hornick L."/>
            <person name="Huang Y.W."/>
            <person name="Jhaveri J."/>
            <person name="Luo Y."/>
            <person name="Martinez D."/>
            <person name="Ngau W.C."/>
            <person name="Otillar B."/>
            <person name="Poliakov A."/>
            <person name="Porter A."/>
            <person name="Szajkowski L."/>
            <person name="Werner G."/>
            <person name="Zhou K."/>
            <person name="Grigoriev I.V."/>
            <person name="Rokhsar D.S."/>
            <person name="Grossman A.R."/>
        </authorList>
    </citation>
    <scope>NUCLEOTIDE SEQUENCE [LARGE SCALE GENOMIC DNA]</scope>
    <source>
        <strain evidence="9">CC-503</strain>
    </source>
</reference>
<feature type="region of interest" description="Disordered" evidence="5">
    <location>
        <begin position="325"/>
        <end position="438"/>
    </location>
</feature>
<evidence type="ECO:0000256" key="6">
    <source>
        <dbReference type="SAM" id="SignalP"/>
    </source>
</evidence>
<dbReference type="STRING" id="3055.A0A2K3DMI2"/>
<dbReference type="PANTHER" id="PTHR15414:SF0">
    <property type="entry name" value="ENDOPLASMIC RETICULUM LECTIN 1"/>
    <property type="match status" value="1"/>
</dbReference>
<dbReference type="RefSeq" id="XP_042923440.1">
    <property type="nucleotide sequence ID" value="XM_043062734.1"/>
</dbReference>
<dbReference type="OrthoDB" id="448954at2759"/>
<organism evidence="8 9">
    <name type="scientific">Chlamydomonas reinhardtii</name>
    <name type="common">Chlamydomonas smithii</name>
    <dbReference type="NCBI Taxonomy" id="3055"/>
    <lineage>
        <taxon>Eukaryota</taxon>
        <taxon>Viridiplantae</taxon>
        <taxon>Chlorophyta</taxon>
        <taxon>core chlorophytes</taxon>
        <taxon>Chlorophyceae</taxon>
        <taxon>CS clade</taxon>
        <taxon>Chlamydomonadales</taxon>
        <taxon>Chlamydomonadaceae</taxon>
        <taxon>Chlamydomonas</taxon>
    </lineage>
</organism>
<proteinExistence type="predicted"/>
<feature type="compositionally biased region" description="Low complexity" evidence="5">
    <location>
        <begin position="362"/>
        <end position="374"/>
    </location>
</feature>
<dbReference type="Gramene" id="PNW81731">
    <property type="protein sequence ID" value="PNW81731"/>
    <property type="gene ID" value="CHLRE_06g257900v5"/>
</dbReference>
<dbReference type="GO" id="GO:0030968">
    <property type="term" value="P:endoplasmic reticulum unfolded protein response"/>
    <property type="evidence" value="ECO:0007669"/>
    <property type="project" value="InterPro"/>
</dbReference>
<dbReference type="InterPro" id="IPR009011">
    <property type="entry name" value="Man6P_isomerase_rcpt-bd_dom_sf"/>
</dbReference>
<dbReference type="EMBL" id="CM008967">
    <property type="protein sequence ID" value="PNW81731.1"/>
    <property type="molecule type" value="Genomic_DNA"/>
</dbReference>
<dbReference type="Pfam" id="PF07915">
    <property type="entry name" value="PRKCSH"/>
    <property type="match status" value="1"/>
</dbReference>
<dbReference type="InterPro" id="IPR012913">
    <property type="entry name" value="OS9-like_dom"/>
</dbReference>
<dbReference type="Proteomes" id="UP000006906">
    <property type="component" value="Chromosome 6"/>
</dbReference>
<dbReference type="InParanoid" id="A0A2K3DMI2"/>
<feature type="compositionally biased region" description="Acidic residues" evidence="5">
    <location>
        <begin position="402"/>
        <end position="429"/>
    </location>
</feature>
<sequence length="438" mass="44346">MFRLRLATCLVWLGWIWSLAPPPFVDAASITVITDSVSSFALPDPSEPKYIVTLAGPKGSNLAGVVSSGAEASADTGSSEAPAEPAAAARRITMTAANGRRYTCSLPPDSATGGAAATALAAAQAVAAAESSVASGSSAGSTEAQAAAVDASTAGSTAASVAADTGAAYGQKTPHELLEAMSALCLYRQEGLWTYEMCYKKHVRQFRQDASGRNEDFSCGKYTGDEEQNSSILLDASSTAVPIRYVSHVFSGGAKCTMTGAERTAEVRFTCLPDTTDNVLVSIKEFPTCNYVFVVTTPFLCKHPLFKPAADKNVAIKCEPIPSAADGEEDAAQAQESDTAAGGRSATDEAGGLGTAPPPAAAPAAASSSDTSSTCEAGDGTCSAGGDGEKVEAANKGADAVIADEADGSGAEDEDDDSEDTGTDVDAAEDFTGPPVAL</sequence>
<keyword evidence="3" id="KW-0256">Endoplasmic reticulum</keyword>
<evidence type="ECO:0000256" key="4">
    <source>
        <dbReference type="ARBA" id="ARBA00023157"/>
    </source>
</evidence>
<dbReference type="PROSITE" id="PS51914">
    <property type="entry name" value="MRH"/>
    <property type="match status" value="1"/>
</dbReference>
<protein>
    <recommendedName>
        <fullName evidence="7">MRH domain-containing protein</fullName>
    </recommendedName>
</protein>
<evidence type="ECO:0000256" key="2">
    <source>
        <dbReference type="ARBA" id="ARBA00022729"/>
    </source>
</evidence>
<evidence type="ECO:0000313" key="9">
    <source>
        <dbReference type="Proteomes" id="UP000006906"/>
    </source>
</evidence>
<keyword evidence="9" id="KW-1185">Reference proteome</keyword>
<evidence type="ECO:0000256" key="5">
    <source>
        <dbReference type="SAM" id="MobiDB-lite"/>
    </source>
</evidence>
<dbReference type="GeneID" id="5722091"/>
<keyword evidence="4" id="KW-1015">Disulfide bond</keyword>
<dbReference type="InterPro" id="IPR044865">
    <property type="entry name" value="MRH_dom"/>
</dbReference>
<feature type="chain" id="PRO_5014477091" description="MRH domain-containing protein" evidence="6">
    <location>
        <begin position="28"/>
        <end position="438"/>
    </location>
</feature>
<dbReference type="KEGG" id="cre:CHLRE_06g257900v5"/>
<dbReference type="PaxDb" id="3055-EDP08333"/>
<dbReference type="PANTHER" id="PTHR15414">
    <property type="entry name" value="OS-9-RELATED"/>
    <property type="match status" value="1"/>
</dbReference>
<keyword evidence="2 6" id="KW-0732">Signal</keyword>
<evidence type="ECO:0000256" key="1">
    <source>
        <dbReference type="ARBA" id="ARBA00004240"/>
    </source>
</evidence>